<evidence type="ECO:0000256" key="1">
    <source>
        <dbReference type="SAM" id="MobiDB-lite"/>
    </source>
</evidence>
<protein>
    <recommendedName>
        <fullName evidence="4">DUF1570 domain-containing protein</fullName>
    </recommendedName>
</protein>
<organism evidence="2 3">
    <name type="scientific">Fimbriiglobus ruber</name>
    <dbReference type="NCBI Taxonomy" id="1908690"/>
    <lineage>
        <taxon>Bacteria</taxon>
        <taxon>Pseudomonadati</taxon>
        <taxon>Planctomycetota</taxon>
        <taxon>Planctomycetia</taxon>
        <taxon>Gemmatales</taxon>
        <taxon>Gemmataceae</taxon>
        <taxon>Fimbriiglobus</taxon>
    </lineage>
</organism>
<evidence type="ECO:0000313" key="3">
    <source>
        <dbReference type="Proteomes" id="UP000214646"/>
    </source>
</evidence>
<accession>A0A225D922</accession>
<dbReference type="OrthoDB" id="256673at2"/>
<feature type="region of interest" description="Disordered" evidence="1">
    <location>
        <begin position="303"/>
        <end position="325"/>
    </location>
</feature>
<dbReference type="EMBL" id="NIDE01000019">
    <property type="protein sequence ID" value="OWK35038.1"/>
    <property type="molecule type" value="Genomic_DNA"/>
</dbReference>
<evidence type="ECO:0000313" key="2">
    <source>
        <dbReference type="EMBL" id="OWK35038.1"/>
    </source>
</evidence>
<dbReference type="AlphaFoldDB" id="A0A225D922"/>
<dbReference type="RefSeq" id="WP_088260244.1">
    <property type="nucleotide sequence ID" value="NZ_NIDE01000019.1"/>
</dbReference>
<proteinExistence type="predicted"/>
<reference evidence="3" key="1">
    <citation type="submission" date="2017-06" db="EMBL/GenBank/DDBJ databases">
        <title>Genome analysis of Fimbriiglobus ruber SP5, the first member of the order Planctomycetales with confirmed chitinolytic capability.</title>
        <authorList>
            <person name="Ravin N.V."/>
            <person name="Rakitin A.L."/>
            <person name="Ivanova A.A."/>
            <person name="Beletsky A.V."/>
            <person name="Kulichevskaya I.S."/>
            <person name="Mardanov A.V."/>
            <person name="Dedysh S.N."/>
        </authorList>
    </citation>
    <scope>NUCLEOTIDE SEQUENCE [LARGE SCALE GENOMIC DNA]</scope>
    <source>
        <strain evidence="3">SP5</strain>
    </source>
</reference>
<feature type="compositionally biased region" description="Polar residues" evidence="1">
    <location>
        <begin position="311"/>
        <end position="325"/>
    </location>
</feature>
<comment type="caution">
    <text evidence="2">The sequence shown here is derived from an EMBL/GenBank/DDBJ whole genome shotgun (WGS) entry which is preliminary data.</text>
</comment>
<gene>
    <name evidence="2" type="ORF">FRUB_09880</name>
</gene>
<keyword evidence="3" id="KW-1185">Reference proteome</keyword>
<sequence length="325" mass="36160">MQRIETTDILDRSGEWPIPRWPEVDQKINLLPESDRAVAWADVTRTWLNAVQSVLGDQFAVYETEGTQLLAVKDEVYAGALLANVRHCRTVLVELLTDIGKFHRPGKELVICLPIAELYYSYLTLYFPDGQDYGGSSGVYVKDGYPHIVCSGTRTDALLGVFAHELTHASLSDLRCPLWLEEGITQLVETKVTGAHVVQMDTEDIRAMTRYWSRNGLGMFWWGHGYAAPGSVQKYCYLFSVMLMTVLVEEHRVGLLGFGKRRRERLLAFVRNAGSENDAGRAAARQYLGYSLGTLAAKCLGPGDWEPRPADQTTGPTTPQASSGL</sequence>
<evidence type="ECO:0008006" key="4">
    <source>
        <dbReference type="Google" id="ProtNLM"/>
    </source>
</evidence>
<dbReference type="Proteomes" id="UP000214646">
    <property type="component" value="Unassembled WGS sequence"/>
</dbReference>
<name>A0A225D922_9BACT</name>